<dbReference type="PANTHER" id="PTHR31836:SF24">
    <property type="entry name" value="RLPA-LIKE PROTEIN DOUBLE-PSI BETA-BARREL DOMAIN-CONTAINING PROTEIN"/>
    <property type="match status" value="1"/>
</dbReference>
<dbReference type="Proteomes" id="UP000001072">
    <property type="component" value="Unassembled WGS sequence"/>
</dbReference>
<protein>
    <recommendedName>
        <fullName evidence="4">RlpA-like protein double-psi beta-barrel domain-containing protein</fullName>
    </recommendedName>
</protein>
<dbReference type="Gene3D" id="2.40.40.10">
    <property type="entry name" value="RlpA-like domain"/>
    <property type="match status" value="1"/>
</dbReference>
<evidence type="ECO:0000256" key="1">
    <source>
        <dbReference type="ARBA" id="ARBA00022729"/>
    </source>
</evidence>
<evidence type="ECO:0000313" key="6">
    <source>
        <dbReference type="Proteomes" id="UP000001072"/>
    </source>
</evidence>
<reference evidence="6" key="1">
    <citation type="journal article" date="2011" name="Proc. Natl. Acad. Sci. U.S.A.">
        <title>Obligate biotrophy features unraveled by the genomic analysis of rust fungi.</title>
        <authorList>
            <person name="Duplessis S."/>
            <person name="Cuomo C.A."/>
            <person name="Lin Y.-C."/>
            <person name="Aerts A."/>
            <person name="Tisserant E."/>
            <person name="Veneault-Fourrey C."/>
            <person name="Joly D.L."/>
            <person name="Hacquard S."/>
            <person name="Amselem J."/>
            <person name="Cantarel B.L."/>
            <person name="Chiu R."/>
            <person name="Coutinho P.M."/>
            <person name="Feau N."/>
            <person name="Field M."/>
            <person name="Frey P."/>
            <person name="Gelhaye E."/>
            <person name="Goldberg J."/>
            <person name="Grabherr M.G."/>
            <person name="Kodira C.D."/>
            <person name="Kohler A."/>
            <person name="Kuees U."/>
            <person name="Lindquist E.A."/>
            <person name="Lucas S.M."/>
            <person name="Mago R."/>
            <person name="Mauceli E."/>
            <person name="Morin E."/>
            <person name="Murat C."/>
            <person name="Pangilinan J.L."/>
            <person name="Park R."/>
            <person name="Pearson M."/>
            <person name="Quesneville H."/>
            <person name="Rouhier N."/>
            <person name="Sakthikumar S."/>
            <person name="Salamov A.A."/>
            <person name="Schmutz J."/>
            <person name="Selles B."/>
            <person name="Shapiro H."/>
            <person name="Tanguay P."/>
            <person name="Tuskan G.A."/>
            <person name="Henrissat B."/>
            <person name="Van de Peer Y."/>
            <person name="Rouze P."/>
            <person name="Ellis J.G."/>
            <person name="Dodds P.N."/>
            <person name="Schein J.E."/>
            <person name="Zhong S."/>
            <person name="Hamelin R.C."/>
            <person name="Grigoriev I.V."/>
            <person name="Szabo L.J."/>
            <person name="Martin F."/>
        </authorList>
    </citation>
    <scope>NUCLEOTIDE SEQUENCE [LARGE SCALE GENOMIC DNA]</scope>
    <source>
        <strain evidence="6">98AG31 / pathotype 3-4-7</strain>
    </source>
</reference>
<dbReference type="InterPro" id="IPR009009">
    <property type="entry name" value="RlpA-like_DPBB"/>
</dbReference>
<evidence type="ECO:0000259" key="4">
    <source>
        <dbReference type="Pfam" id="PF03330"/>
    </source>
</evidence>
<evidence type="ECO:0000313" key="5">
    <source>
        <dbReference type="EMBL" id="EGG01149.1"/>
    </source>
</evidence>
<gene>
    <name evidence="5" type="ORF">MELLADRAFT_79073</name>
</gene>
<feature type="region of interest" description="Disordered" evidence="2">
    <location>
        <begin position="238"/>
        <end position="315"/>
    </location>
</feature>
<dbReference type="InterPro" id="IPR051477">
    <property type="entry name" value="Expansin_CellWall"/>
</dbReference>
<feature type="region of interest" description="Disordered" evidence="2">
    <location>
        <begin position="36"/>
        <end position="102"/>
    </location>
</feature>
<feature type="compositionally biased region" description="Basic and acidic residues" evidence="2">
    <location>
        <begin position="270"/>
        <end position="279"/>
    </location>
</feature>
<dbReference type="RefSeq" id="XP_007415499.1">
    <property type="nucleotide sequence ID" value="XM_007415437.1"/>
</dbReference>
<dbReference type="EMBL" id="GL883140">
    <property type="protein sequence ID" value="EGG01149.1"/>
    <property type="molecule type" value="Genomic_DNA"/>
</dbReference>
<dbReference type="Pfam" id="PF03330">
    <property type="entry name" value="DPBB_1"/>
    <property type="match status" value="1"/>
</dbReference>
<feature type="domain" description="RlpA-like protein double-psi beta-barrel" evidence="4">
    <location>
        <begin position="384"/>
        <end position="434"/>
    </location>
</feature>
<accession>F4S2C4</accession>
<sequence>MISSLYALFLIFEVTGSINADLTNLRARDVNPKFQMQRASKRLRRSEPVTINDQDARQNAADASDTPYSNYTNINTSDKYPNGTEKSTAPNPNKKVDASGDYSSLYPPPPSVSLPPFSAIPYPLPLTGSGKKCPPRKHDDGLTVALPSDLNTGRFTKCGQQVVVVFDQLAGRPWQGSKNNLTLTVSDSFDSKGHSELDRTILLSEKAWKEATGNSIINKFESWPVRWFFLDAAMQQETADGQHENQNGEDDASAGNSTDATSGNQTVTDRGNKSPRTDEGSNSTTTSTKPPSNKRSLLSRRSSSNPSTHQHPLNVLKDKKLDDLSDDLDDAVSGLLGGGWATFFTQEGRPGACGQVHKDSDTIVALDFRRYGNLDEISQYCNRTVQITRISTGKTITATVADACPTCKNKNSLDLSEGAFQKLATKDEGMVSIKWKFA</sequence>
<evidence type="ECO:0000256" key="2">
    <source>
        <dbReference type="SAM" id="MobiDB-lite"/>
    </source>
</evidence>
<dbReference type="KEGG" id="mlr:MELLADRAFT_79073"/>
<dbReference type="InParanoid" id="F4S2C4"/>
<dbReference type="eggNOG" id="ENOG502S3R6">
    <property type="taxonomic scope" value="Eukaryota"/>
</dbReference>
<keyword evidence="6" id="KW-1185">Reference proteome</keyword>
<feature type="signal peptide" evidence="3">
    <location>
        <begin position="1"/>
        <end position="20"/>
    </location>
</feature>
<dbReference type="InterPro" id="IPR036908">
    <property type="entry name" value="RlpA-like_sf"/>
</dbReference>
<feature type="chain" id="PRO_5003321224" description="RlpA-like protein double-psi beta-barrel domain-containing protein" evidence="3">
    <location>
        <begin position="21"/>
        <end position="438"/>
    </location>
</feature>
<organism evidence="6">
    <name type="scientific">Melampsora larici-populina (strain 98AG31 / pathotype 3-4-7)</name>
    <name type="common">Poplar leaf rust fungus</name>
    <dbReference type="NCBI Taxonomy" id="747676"/>
    <lineage>
        <taxon>Eukaryota</taxon>
        <taxon>Fungi</taxon>
        <taxon>Dikarya</taxon>
        <taxon>Basidiomycota</taxon>
        <taxon>Pucciniomycotina</taxon>
        <taxon>Pucciniomycetes</taxon>
        <taxon>Pucciniales</taxon>
        <taxon>Melampsoraceae</taxon>
        <taxon>Melampsora</taxon>
    </lineage>
</organism>
<dbReference type="AlphaFoldDB" id="F4S2C4"/>
<dbReference type="HOGENOM" id="CLU_625661_0_0_1"/>
<keyword evidence="1 3" id="KW-0732">Signal</keyword>
<dbReference type="CDD" id="cd22191">
    <property type="entry name" value="DPBB_RlpA_EXP_N-like"/>
    <property type="match status" value="1"/>
</dbReference>
<dbReference type="PANTHER" id="PTHR31836">
    <property type="match status" value="1"/>
</dbReference>
<evidence type="ECO:0000256" key="3">
    <source>
        <dbReference type="SAM" id="SignalP"/>
    </source>
</evidence>
<dbReference type="OrthoDB" id="406505at2759"/>
<dbReference type="STRING" id="747676.F4S2C4"/>
<feature type="compositionally biased region" description="Polar residues" evidence="2">
    <location>
        <begin position="254"/>
        <end position="269"/>
    </location>
</feature>
<feature type="compositionally biased region" description="Polar residues" evidence="2">
    <location>
        <begin position="66"/>
        <end position="91"/>
    </location>
</feature>
<proteinExistence type="predicted"/>
<dbReference type="GeneID" id="18933212"/>
<feature type="compositionally biased region" description="Low complexity" evidence="2">
    <location>
        <begin position="281"/>
        <end position="307"/>
    </location>
</feature>
<dbReference type="VEuPathDB" id="FungiDB:MELLADRAFT_79073"/>
<name>F4S2C4_MELLP</name>
<dbReference type="SUPFAM" id="SSF50685">
    <property type="entry name" value="Barwin-like endoglucanases"/>
    <property type="match status" value="1"/>
</dbReference>